<evidence type="ECO:0000313" key="1">
    <source>
        <dbReference type="EMBL" id="MCS0494079.1"/>
    </source>
</evidence>
<dbReference type="RefSeq" id="WP_258731025.1">
    <property type="nucleotide sequence ID" value="NZ_JANTHZ010000001.1"/>
</dbReference>
<dbReference type="EMBL" id="JANTHZ010000001">
    <property type="protein sequence ID" value="MCS0494079.1"/>
    <property type="molecule type" value="Genomic_DNA"/>
</dbReference>
<protein>
    <submittedName>
        <fullName evidence="1">Uncharacterized protein</fullName>
    </submittedName>
</protein>
<accession>A0A9X2T442</accession>
<gene>
    <name evidence="1" type="ORF">NVS89_03145</name>
</gene>
<dbReference type="AlphaFoldDB" id="A0A9X2T442"/>
<keyword evidence="2" id="KW-1185">Reference proteome</keyword>
<dbReference type="Proteomes" id="UP001151088">
    <property type="component" value="Unassembled WGS sequence"/>
</dbReference>
<reference evidence="1" key="1">
    <citation type="submission" date="2022-08" db="EMBL/GenBank/DDBJ databases">
        <authorList>
            <person name="Li F."/>
        </authorList>
    </citation>
    <scope>NUCLEOTIDE SEQUENCE</scope>
    <source>
        <strain evidence="1">MQZ15Z-1</strain>
    </source>
</reference>
<sequence length="462" mass="50693">MSKIITEDRFRVIASEGLGRVSNATAHSMAWFRGQLYIGTSCGNVSGSADTPRIMRFHADSGEWETVYESPLVPVNKRSHAPDRQLVKHVKGIDLDRYQQRRGVSTDVIPRDAGFRSMCLFQGRSDPEPALYVSSMSRYGGQILRTLDGESFEPVGEPGLGNPDIYSFRGLTVLGDRLFTSPAGTTTDEWLDRNLAPEMRVYVTDDPVKGTWEIASEEGFGDPANMAIYALCTAHGMVYGGTANPERGMQIWRTRAEGKPPFVWEPVVMDGAGAFNHNLAVSAMCEFKGDLYIGGGITGLGYDTVHDIGPASAEVIRIHPDKSWDLIAGRMRFTPDGLKVPLSLLGPGLGDFYNSVVWALGVHDGAIYLGTHQWESFRSIEIDAPEIVGGYQLWASEDGENWELVIDDGHGNPAELGIRTLASTPLGLFVGTHNHKRLLQMIGRRKQAKMDFNGGFEVLLGK</sequence>
<organism evidence="1 2">
    <name type="scientific">Ancylobacter mangrovi</name>
    <dbReference type="NCBI Taxonomy" id="2972472"/>
    <lineage>
        <taxon>Bacteria</taxon>
        <taxon>Pseudomonadati</taxon>
        <taxon>Pseudomonadota</taxon>
        <taxon>Alphaproteobacteria</taxon>
        <taxon>Hyphomicrobiales</taxon>
        <taxon>Xanthobacteraceae</taxon>
        <taxon>Ancylobacter</taxon>
    </lineage>
</organism>
<evidence type="ECO:0000313" key="2">
    <source>
        <dbReference type="Proteomes" id="UP001151088"/>
    </source>
</evidence>
<proteinExistence type="predicted"/>
<name>A0A9X2T442_9HYPH</name>
<comment type="caution">
    <text evidence="1">The sequence shown here is derived from an EMBL/GenBank/DDBJ whole genome shotgun (WGS) entry which is preliminary data.</text>
</comment>